<comment type="caution">
    <text evidence="2">The sequence shown here is derived from an EMBL/GenBank/DDBJ whole genome shotgun (WGS) entry which is preliminary data.</text>
</comment>
<gene>
    <name evidence="2" type="ORF">GCM10010912_59620</name>
</gene>
<protein>
    <recommendedName>
        <fullName evidence="1">Carrier domain-containing protein</fullName>
    </recommendedName>
</protein>
<name>A0A917D1R4_9BACL</name>
<dbReference type="InterPro" id="IPR036736">
    <property type="entry name" value="ACP-like_sf"/>
</dbReference>
<dbReference type="PROSITE" id="PS50075">
    <property type="entry name" value="CARRIER"/>
    <property type="match status" value="1"/>
</dbReference>
<reference evidence="2" key="2">
    <citation type="submission" date="2020-09" db="EMBL/GenBank/DDBJ databases">
        <authorList>
            <person name="Sun Q."/>
            <person name="Zhou Y."/>
        </authorList>
    </citation>
    <scope>NUCLEOTIDE SEQUENCE</scope>
    <source>
        <strain evidence="2">CGMCC 1.16134</strain>
    </source>
</reference>
<evidence type="ECO:0000313" key="2">
    <source>
        <dbReference type="EMBL" id="GGG07040.1"/>
    </source>
</evidence>
<dbReference type="Pfam" id="PF00550">
    <property type="entry name" value="PP-binding"/>
    <property type="match status" value="1"/>
</dbReference>
<evidence type="ECO:0000313" key="3">
    <source>
        <dbReference type="Proteomes" id="UP000637643"/>
    </source>
</evidence>
<sequence>METNEITSQLTELLADVLPTIKGMDISIDTNLVEEGLDSFLFIQLSVVVEEKYGIEIMDDDLDLQKFRTIRNWVEYIERHSAIINYYI</sequence>
<keyword evidence="3" id="KW-1185">Reference proteome</keyword>
<dbReference type="EMBL" id="BMKR01000042">
    <property type="protein sequence ID" value="GGG07040.1"/>
    <property type="molecule type" value="Genomic_DNA"/>
</dbReference>
<dbReference type="SUPFAM" id="SSF47336">
    <property type="entry name" value="ACP-like"/>
    <property type="match status" value="1"/>
</dbReference>
<proteinExistence type="predicted"/>
<dbReference type="RefSeq" id="WP_189031295.1">
    <property type="nucleotide sequence ID" value="NZ_BMKR01000042.1"/>
</dbReference>
<dbReference type="AlphaFoldDB" id="A0A917D1R4"/>
<reference evidence="2" key="1">
    <citation type="journal article" date="2014" name="Int. J. Syst. Evol. Microbiol.">
        <title>Complete genome sequence of Corynebacterium casei LMG S-19264T (=DSM 44701T), isolated from a smear-ripened cheese.</title>
        <authorList>
            <consortium name="US DOE Joint Genome Institute (JGI-PGF)"/>
            <person name="Walter F."/>
            <person name="Albersmeier A."/>
            <person name="Kalinowski J."/>
            <person name="Ruckert C."/>
        </authorList>
    </citation>
    <scope>NUCLEOTIDE SEQUENCE</scope>
    <source>
        <strain evidence="2">CGMCC 1.16134</strain>
    </source>
</reference>
<evidence type="ECO:0000259" key="1">
    <source>
        <dbReference type="PROSITE" id="PS50075"/>
    </source>
</evidence>
<accession>A0A917D1R4</accession>
<dbReference type="Gene3D" id="1.10.1200.10">
    <property type="entry name" value="ACP-like"/>
    <property type="match status" value="1"/>
</dbReference>
<feature type="domain" description="Carrier" evidence="1">
    <location>
        <begin position="1"/>
        <end position="81"/>
    </location>
</feature>
<dbReference type="InterPro" id="IPR009081">
    <property type="entry name" value="PP-bd_ACP"/>
</dbReference>
<dbReference type="Proteomes" id="UP000637643">
    <property type="component" value="Unassembled WGS sequence"/>
</dbReference>
<organism evidence="2 3">
    <name type="scientific">Paenibacillus albidus</name>
    <dbReference type="NCBI Taxonomy" id="2041023"/>
    <lineage>
        <taxon>Bacteria</taxon>
        <taxon>Bacillati</taxon>
        <taxon>Bacillota</taxon>
        <taxon>Bacilli</taxon>
        <taxon>Bacillales</taxon>
        <taxon>Paenibacillaceae</taxon>
        <taxon>Paenibacillus</taxon>
    </lineage>
</organism>